<dbReference type="EMBL" id="CP012543">
    <property type="protein sequence ID" value="QCD47950.1"/>
    <property type="molecule type" value="Genomic_DNA"/>
</dbReference>
<dbReference type="AlphaFoldDB" id="A0A6G5QQK9"/>
<organism evidence="1 2">
    <name type="scientific">Campylobacter rectus</name>
    <name type="common">Wolinella recta</name>
    <dbReference type="NCBI Taxonomy" id="203"/>
    <lineage>
        <taxon>Bacteria</taxon>
        <taxon>Pseudomonadati</taxon>
        <taxon>Campylobacterota</taxon>
        <taxon>Epsilonproteobacteria</taxon>
        <taxon>Campylobacterales</taxon>
        <taxon>Campylobacteraceae</taxon>
        <taxon>Campylobacter</taxon>
    </lineage>
</organism>
<proteinExistence type="predicted"/>
<evidence type="ECO:0000313" key="2">
    <source>
        <dbReference type="Proteomes" id="UP000502377"/>
    </source>
</evidence>
<dbReference type="Proteomes" id="UP000502377">
    <property type="component" value="Chromosome"/>
</dbReference>
<dbReference type="RefSeq" id="WP_002944225.1">
    <property type="nucleotide sequence ID" value="NZ_CAUTXX010000154.1"/>
</dbReference>
<name>A0A6G5QQK9_CAMRE</name>
<accession>A0A6G5QQK9</accession>
<dbReference type="KEGG" id="crx:CRECT_2368"/>
<evidence type="ECO:0000313" key="1">
    <source>
        <dbReference type="EMBL" id="QCD47950.1"/>
    </source>
</evidence>
<sequence>MRKFFLPLLCAIMLGGCAKHGGLTTNFILENKELTALKGRHILDMQKYIDRWAKIEIGMLSNKYYLQYDPQVLLSQNKSCNFYGCWVTGNNFSTYGYIYFTTDKDGYVTNYSEDGDDIKIVKHIFKDLLILEN</sequence>
<reference evidence="1 2" key="1">
    <citation type="submission" date="2016-07" db="EMBL/GenBank/DDBJ databases">
        <title>Comparative genomics of the Campylobacter concisus group.</title>
        <authorList>
            <person name="Miller W.G."/>
            <person name="Yee E."/>
            <person name="Chapman M.H."/>
            <person name="Huynh S."/>
            <person name="Bono J.L."/>
            <person name="On S.L.W."/>
            <person name="StLeger J."/>
            <person name="Foster G."/>
            <person name="Parker C.T."/>
        </authorList>
    </citation>
    <scope>NUCLEOTIDE SEQUENCE [LARGE SCALE GENOMIC DNA]</scope>
    <source>
        <strain evidence="1 2">ATCC 33238</strain>
    </source>
</reference>
<evidence type="ECO:0008006" key="3">
    <source>
        <dbReference type="Google" id="ProtNLM"/>
    </source>
</evidence>
<dbReference type="PROSITE" id="PS51257">
    <property type="entry name" value="PROKAR_LIPOPROTEIN"/>
    <property type="match status" value="1"/>
</dbReference>
<gene>
    <name evidence="1" type="ORF">CRECT_2368</name>
</gene>
<protein>
    <recommendedName>
        <fullName evidence="3">Lipoprotein</fullName>
    </recommendedName>
</protein>